<evidence type="ECO:0000259" key="2">
    <source>
        <dbReference type="Pfam" id="PF17667"/>
    </source>
</evidence>
<proteinExistence type="predicted"/>
<dbReference type="InterPro" id="IPR011009">
    <property type="entry name" value="Kinase-like_dom_sf"/>
</dbReference>
<organism evidence="3 4">
    <name type="scientific">Hypholoma sublateritium (strain FD-334 SS-4)</name>
    <dbReference type="NCBI Taxonomy" id="945553"/>
    <lineage>
        <taxon>Eukaryota</taxon>
        <taxon>Fungi</taxon>
        <taxon>Dikarya</taxon>
        <taxon>Basidiomycota</taxon>
        <taxon>Agaricomycotina</taxon>
        <taxon>Agaricomycetes</taxon>
        <taxon>Agaricomycetidae</taxon>
        <taxon>Agaricales</taxon>
        <taxon>Agaricineae</taxon>
        <taxon>Strophariaceae</taxon>
        <taxon>Hypholoma</taxon>
    </lineage>
</organism>
<dbReference type="PANTHER" id="PTHR38248:SF2">
    <property type="entry name" value="FUNK1 11"/>
    <property type="match status" value="1"/>
</dbReference>
<evidence type="ECO:0000313" key="4">
    <source>
        <dbReference type="Proteomes" id="UP000054270"/>
    </source>
</evidence>
<dbReference type="AlphaFoldDB" id="A0A0D2NBK8"/>
<dbReference type="Pfam" id="PF17667">
    <property type="entry name" value="Pkinase_fungal"/>
    <property type="match status" value="1"/>
</dbReference>
<gene>
    <name evidence="3" type="ORF">HYPSUDRAFT_150995</name>
</gene>
<sequence length="453" mass="50794">MDPLVTFDRFTGKPLKVMVDGQEFTVITQIFASPYLFSRGTRVYIVADKGQKFHILKDSWVQSNHASSEVDNIQKISRMVEEAEGLTELFRALCPRFVAGDNDICSTDTPRDSLTSLCIGRTRRRIVSGPIGDPITSYRSRVELLQAFIDIANQLDFIANRCGLVHGDVSMNNILIVRLLPNIIAAMPPGPGLNPDVKDALANVVLPNAPCTNEGLSLALPTGGSLIDFDYSREKDIPSAKTSGTMPYMSLSMTDPANLAKVKHQLAHDLESLFLVFLHIVRFLSAPRGDIESDNDRPQRLQIARWHHEASQAFIFSDKKADLLEVYAEPQTYVTQYWHPVIPYLKKLFEAIYPDLSFINRDYSSPITPKTFVSILLEARNFCSTLNETSLNYATILATPKKRPSTTTQTAETRLKRPRNAKKRPTAARNDPQPKPRRLQVGRFSNWEDSAAT</sequence>
<evidence type="ECO:0000313" key="3">
    <source>
        <dbReference type="EMBL" id="KJA13936.1"/>
    </source>
</evidence>
<dbReference type="PROSITE" id="PS00109">
    <property type="entry name" value="PROTEIN_KINASE_TYR"/>
    <property type="match status" value="1"/>
</dbReference>
<dbReference type="GO" id="GO:0004672">
    <property type="term" value="F:protein kinase activity"/>
    <property type="evidence" value="ECO:0007669"/>
    <property type="project" value="InterPro"/>
</dbReference>
<protein>
    <recommendedName>
        <fullName evidence="2">Fungal-type protein kinase domain-containing protein</fullName>
    </recommendedName>
</protein>
<feature type="region of interest" description="Disordered" evidence="1">
    <location>
        <begin position="400"/>
        <end position="453"/>
    </location>
</feature>
<dbReference type="SUPFAM" id="SSF56112">
    <property type="entry name" value="Protein kinase-like (PK-like)"/>
    <property type="match status" value="1"/>
</dbReference>
<reference evidence="4" key="1">
    <citation type="submission" date="2014-04" db="EMBL/GenBank/DDBJ databases">
        <title>Evolutionary Origins and Diversification of the Mycorrhizal Mutualists.</title>
        <authorList>
            <consortium name="DOE Joint Genome Institute"/>
            <consortium name="Mycorrhizal Genomics Consortium"/>
            <person name="Kohler A."/>
            <person name="Kuo A."/>
            <person name="Nagy L.G."/>
            <person name="Floudas D."/>
            <person name="Copeland A."/>
            <person name="Barry K.W."/>
            <person name="Cichocki N."/>
            <person name="Veneault-Fourrey C."/>
            <person name="LaButti K."/>
            <person name="Lindquist E.A."/>
            <person name="Lipzen A."/>
            <person name="Lundell T."/>
            <person name="Morin E."/>
            <person name="Murat C."/>
            <person name="Riley R."/>
            <person name="Ohm R."/>
            <person name="Sun H."/>
            <person name="Tunlid A."/>
            <person name="Henrissat B."/>
            <person name="Grigoriev I.V."/>
            <person name="Hibbett D.S."/>
            <person name="Martin F."/>
        </authorList>
    </citation>
    <scope>NUCLEOTIDE SEQUENCE [LARGE SCALE GENOMIC DNA]</scope>
    <source>
        <strain evidence="4">FD-334 SS-4</strain>
    </source>
</reference>
<name>A0A0D2NBK8_HYPSF</name>
<dbReference type="Gene3D" id="1.10.510.10">
    <property type="entry name" value="Transferase(Phosphotransferase) domain 1"/>
    <property type="match status" value="1"/>
</dbReference>
<dbReference type="InterPro" id="IPR008266">
    <property type="entry name" value="Tyr_kinase_AS"/>
</dbReference>
<evidence type="ECO:0000256" key="1">
    <source>
        <dbReference type="SAM" id="MobiDB-lite"/>
    </source>
</evidence>
<dbReference type="InterPro" id="IPR040976">
    <property type="entry name" value="Pkinase_fungal"/>
</dbReference>
<dbReference type="PANTHER" id="PTHR38248">
    <property type="entry name" value="FUNK1 6"/>
    <property type="match status" value="1"/>
</dbReference>
<feature type="compositionally biased region" description="Basic residues" evidence="1">
    <location>
        <begin position="416"/>
        <end position="426"/>
    </location>
</feature>
<keyword evidence="4" id="KW-1185">Reference proteome</keyword>
<dbReference type="STRING" id="945553.A0A0D2NBK8"/>
<dbReference type="Proteomes" id="UP000054270">
    <property type="component" value="Unassembled WGS sequence"/>
</dbReference>
<feature type="domain" description="Fungal-type protein kinase" evidence="2">
    <location>
        <begin position="120"/>
        <end position="281"/>
    </location>
</feature>
<accession>A0A0D2NBK8</accession>
<dbReference type="OrthoDB" id="3260094at2759"/>
<dbReference type="EMBL" id="KN817704">
    <property type="protein sequence ID" value="KJA13936.1"/>
    <property type="molecule type" value="Genomic_DNA"/>
</dbReference>